<dbReference type="InterPro" id="IPR036412">
    <property type="entry name" value="HAD-like_sf"/>
</dbReference>
<dbReference type="Proteomes" id="UP000006683">
    <property type="component" value="Chromosome"/>
</dbReference>
<dbReference type="RefSeq" id="WP_013344320.1">
    <property type="nucleotide sequence ID" value="NC_014541.1"/>
</dbReference>
<dbReference type="EMBL" id="CP002209">
    <property type="protein sequence ID" value="ADN75014.1"/>
    <property type="molecule type" value="Genomic_DNA"/>
</dbReference>
<reference evidence="1 2" key="1">
    <citation type="journal article" date="2010" name="Stand. Genomic Sci.">
        <title>Complete genome sequence of Ferrimonas balearica type strain (PAT).</title>
        <authorList>
            <person name="Nolan M."/>
            <person name="Sikorski J."/>
            <person name="Davenport K."/>
            <person name="Lucas S."/>
            <person name="Glavina Del Rio T."/>
            <person name="Tice H."/>
            <person name="Cheng J."/>
            <person name="Goodwin L."/>
            <person name="Pitluck S."/>
            <person name="Liolios K."/>
            <person name="Ivanova N."/>
            <person name="Mavromatis K."/>
            <person name="Ovchinnikova G."/>
            <person name="Pati A."/>
            <person name="Chen A."/>
            <person name="Palaniappan K."/>
            <person name="Land M."/>
            <person name="Hauser L."/>
            <person name="Chang Y."/>
            <person name="Jeffries C."/>
            <person name="Tapia R."/>
            <person name="Brettin T."/>
            <person name="Detter J."/>
            <person name="Han C."/>
            <person name="Yasawong M."/>
            <person name="Rohde M."/>
            <person name="Tindall B."/>
            <person name="Goker M."/>
            <person name="Woyke T."/>
            <person name="Bristow J."/>
            <person name="Eisen J."/>
            <person name="Markowitz V."/>
            <person name="Hugenholtz P."/>
            <person name="Kyrpides N."/>
            <person name="Klenk H."/>
            <person name="Lapidus A."/>
        </authorList>
    </citation>
    <scope>NUCLEOTIDE SEQUENCE [LARGE SCALE GENOMIC DNA]</scope>
    <source>
        <strain evidence="2">DSM 9799 / CCM 4581 / KCTC 23876 / PAT</strain>
    </source>
</reference>
<evidence type="ECO:0000313" key="2">
    <source>
        <dbReference type="Proteomes" id="UP000006683"/>
    </source>
</evidence>
<proteinExistence type="predicted"/>
<accession>E1SSH4</accession>
<dbReference type="eggNOG" id="COG0560">
    <property type="taxonomic scope" value="Bacteria"/>
</dbReference>
<protein>
    <submittedName>
        <fullName evidence="1">Nonspecific acid phosphatase</fullName>
    </submittedName>
</protein>
<name>E1SSH4_FERBD</name>
<dbReference type="Gene3D" id="3.40.50.1000">
    <property type="entry name" value="HAD superfamily/HAD-like"/>
    <property type="match status" value="1"/>
</dbReference>
<evidence type="ECO:0000313" key="1">
    <source>
        <dbReference type="EMBL" id="ADN75014.1"/>
    </source>
</evidence>
<dbReference type="AlphaFoldDB" id="E1SSH4"/>
<dbReference type="KEGG" id="fbl:Fbal_0805"/>
<dbReference type="SUPFAM" id="SSF56784">
    <property type="entry name" value="HAD-like"/>
    <property type="match status" value="1"/>
</dbReference>
<dbReference type="STRING" id="550540.Fbal_0805"/>
<dbReference type="InterPro" id="IPR023214">
    <property type="entry name" value="HAD_sf"/>
</dbReference>
<gene>
    <name evidence="1" type="ordered locus">Fbal_0805</name>
</gene>
<keyword evidence="2" id="KW-1185">Reference proteome</keyword>
<dbReference type="Pfam" id="PF12710">
    <property type="entry name" value="HAD"/>
    <property type="match status" value="1"/>
</dbReference>
<dbReference type="HOGENOM" id="CLU_052514_0_0_6"/>
<dbReference type="GeneID" id="67181047"/>
<organism evidence="1 2">
    <name type="scientific">Ferrimonas balearica (strain DSM 9799 / CCM 4581 / KCTC 23876 / PAT)</name>
    <dbReference type="NCBI Taxonomy" id="550540"/>
    <lineage>
        <taxon>Bacteria</taxon>
        <taxon>Pseudomonadati</taxon>
        <taxon>Pseudomonadota</taxon>
        <taxon>Gammaproteobacteria</taxon>
        <taxon>Alteromonadales</taxon>
        <taxon>Ferrimonadaceae</taxon>
        <taxon>Ferrimonas</taxon>
    </lineage>
</organism>
<sequence>MITSTLRRVLFWMVLLPGIVCADPLPSWQPGDTKRALIEFVEGTTTVGSEDYLPRSQRIAVFDNDGTLWAEQPYYFQLAYALERAEKADHSELPETLAKALERGDIATVLDSGVEGLTALLALSHANLSVADFQADVGQWLGTARHPQTERPYTAMVYQPMLELLSYLRDNGYLTYIVSGGGADFIRVFAEPVYGVPPWQVIGSLGELELVEEAGRWVTMKRPGVAWLDDGMNKPLSIERVIGQRPAIAVGNSDGDYPMLVWTTQGAGPRLGILVHHTDKAREFAYDRESHIGKLDKALDEAGPRGWIRVDMARDWRLVFPPQP</sequence>